<keyword evidence="3" id="KW-0489">Methyltransferase</keyword>
<dbReference type="AlphaFoldDB" id="A0A1H3WY78"/>
<dbReference type="Proteomes" id="UP000198846">
    <property type="component" value="Unassembled WGS sequence"/>
</dbReference>
<dbReference type="InterPro" id="IPR029063">
    <property type="entry name" value="SAM-dependent_MTases_sf"/>
</dbReference>
<dbReference type="Gene3D" id="3.40.50.150">
    <property type="entry name" value="Vaccinia Virus protein VP39"/>
    <property type="match status" value="1"/>
</dbReference>
<keyword evidence="3" id="KW-0808">Transferase</keyword>
<proteinExistence type="predicted"/>
<dbReference type="Gene3D" id="1.10.10.1110">
    <property type="entry name" value="Methyltransferase PG1098, N-terminal domain"/>
    <property type="match status" value="1"/>
</dbReference>
<dbReference type="STRING" id="283786.SAMN04487990_10460"/>
<dbReference type="OrthoDB" id="1000417at2"/>
<dbReference type="InterPro" id="IPR041497">
    <property type="entry name" value="Thump-like"/>
</dbReference>
<dbReference type="RefSeq" id="WP_092132607.1">
    <property type="nucleotide sequence ID" value="NZ_FNQK01000004.1"/>
</dbReference>
<dbReference type="SUPFAM" id="SSF53335">
    <property type="entry name" value="S-adenosyl-L-methionine-dependent methyltransferases"/>
    <property type="match status" value="1"/>
</dbReference>
<dbReference type="Pfam" id="PF18096">
    <property type="entry name" value="Thump_like"/>
    <property type="match status" value="1"/>
</dbReference>
<organism evidence="3 4">
    <name type="scientific">Bizionia paragorgiae</name>
    <dbReference type="NCBI Taxonomy" id="283786"/>
    <lineage>
        <taxon>Bacteria</taxon>
        <taxon>Pseudomonadati</taxon>
        <taxon>Bacteroidota</taxon>
        <taxon>Flavobacteriia</taxon>
        <taxon>Flavobacteriales</taxon>
        <taxon>Flavobacteriaceae</taxon>
        <taxon>Bizionia</taxon>
    </lineage>
</organism>
<name>A0A1H3WY78_BIZPA</name>
<dbReference type="EMBL" id="FNQK01000004">
    <property type="protein sequence ID" value="SDZ92096.1"/>
    <property type="molecule type" value="Genomic_DNA"/>
</dbReference>
<gene>
    <name evidence="3" type="ORF">SAMN04487990_10460</name>
</gene>
<dbReference type="CDD" id="cd02440">
    <property type="entry name" value="AdoMet_MTases"/>
    <property type="match status" value="1"/>
</dbReference>
<evidence type="ECO:0000259" key="2">
    <source>
        <dbReference type="Pfam" id="PF22013"/>
    </source>
</evidence>
<keyword evidence="4" id="KW-1185">Reference proteome</keyword>
<dbReference type="Pfam" id="PF22013">
    <property type="entry name" value="PG_1098_Fer"/>
    <property type="match status" value="1"/>
</dbReference>
<feature type="domain" description="THUMP-like" evidence="1">
    <location>
        <begin position="322"/>
        <end position="392"/>
    </location>
</feature>
<protein>
    <submittedName>
        <fullName evidence="3">Ribosomal RNA adenine dimethylase</fullName>
    </submittedName>
</protein>
<sequence>MDSALLNREQQEFIDEHLDSNLTALLLKESKHSTFDIKALIEQIEAKKRAQKKLPTWFAAKNIYYPNKLNIEQTSSEATALYKSNLVSGDSLIDLTGGFGIDCYYFSKRFKQVTHCEINPRLSQIVKHNFAVLNRENIRCLPQDGLAVLEQNDSSYSTIYVDPSRRNDSKGKVFMLSDCLPNIPKHLDLLFKRSKTILIKTSPLLDISIGISELQHVKTIYSVALNNEVKELLWLLEKGYNDDIEIRTVNINKGKQDTFNFELEEEASHEADYSVPLNYLYEPNAAILKSGAFNSLATRLKLKKLHKHSHLYTSEALIDFPGRSFKIDTTSDYNVKHFKKTFKLTKANVTTRNFPDTVSSIRKKLKLSDGGDIYLFFTTDPNNKKIIVSCKKIA</sequence>
<accession>A0A1H3WY78</accession>
<dbReference type="GO" id="GO:0008168">
    <property type="term" value="F:methyltransferase activity"/>
    <property type="evidence" value="ECO:0007669"/>
    <property type="project" value="UniProtKB-KW"/>
</dbReference>
<evidence type="ECO:0000313" key="3">
    <source>
        <dbReference type="EMBL" id="SDZ92096.1"/>
    </source>
</evidence>
<dbReference type="GO" id="GO:0032259">
    <property type="term" value="P:methylation"/>
    <property type="evidence" value="ECO:0007669"/>
    <property type="project" value="UniProtKB-KW"/>
</dbReference>
<feature type="domain" description="PG-1098 ferredoxin-like" evidence="2">
    <location>
        <begin position="279"/>
        <end position="321"/>
    </location>
</feature>
<evidence type="ECO:0000259" key="1">
    <source>
        <dbReference type="Pfam" id="PF18096"/>
    </source>
</evidence>
<evidence type="ECO:0000313" key="4">
    <source>
        <dbReference type="Proteomes" id="UP000198846"/>
    </source>
</evidence>
<reference evidence="3 4" key="1">
    <citation type="submission" date="2016-10" db="EMBL/GenBank/DDBJ databases">
        <authorList>
            <person name="de Groot N.N."/>
        </authorList>
    </citation>
    <scope>NUCLEOTIDE SEQUENCE [LARGE SCALE GENOMIC DNA]</scope>
    <source>
        <strain evidence="3 4">DSM 23842</strain>
    </source>
</reference>
<dbReference type="InterPro" id="IPR054168">
    <property type="entry name" value="PG_1098_Fer"/>
</dbReference>